<dbReference type="Pfam" id="PF08327">
    <property type="entry name" value="AHSA1"/>
    <property type="match status" value="1"/>
</dbReference>
<dbReference type="Gene3D" id="3.30.530.20">
    <property type="match status" value="1"/>
</dbReference>
<accession>I1C940</accession>
<dbReference type="VEuPathDB" id="FungiDB:RO3G_09680"/>
<protein>
    <recommendedName>
        <fullName evidence="2">Activator of Hsp90 ATPase homologue 1/2-like C-terminal domain-containing protein</fullName>
    </recommendedName>
</protein>
<proteinExistence type="inferred from homology"/>
<dbReference type="RefSeq" id="XP_067520366.1">
    <property type="nucleotide sequence ID" value="XM_067664265.1"/>
</dbReference>
<dbReference type="STRING" id="246409.I1C940"/>
<feature type="domain" description="Activator of Hsp90 ATPase homologue 1/2-like C-terminal" evidence="2">
    <location>
        <begin position="6"/>
        <end position="92"/>
    </location>
</feature>
<gene>
    <name evidence="3" type="ORF">RO3G_09680</name>
</gene>
<evidence type="ECO:0000313" key="4">
    <source>
        <dbReference type="Proteomes" id="UP000009138"/>
    </source>
</evidence>
<dbReference type="GeneID" id="93616646"/>
<evidence type="ECO:0000256" key="1">
    <source>
        <dbReference type="ARBA" id="ARBA00006817"/>
    </source>
</evidence>
<organism evidence="3 4">
    <name type="scientific">Rhizopus delemar (strain RA 99-880 / ATCC MYA-4621 / FGSC 9543 / NRRL 43880)</name>
    <name type="common">Mucormycosis agent</name>
    <name type="synonym">Rhizopus arrhizus var. delemar</name>
    <dbReference type="NCBI Taxonomy" id="246409"/>
    <lineage>
        <taxon>Eukaryota</taxon>
        <taxon>Fungi</taxon>
        <taxon>Fungi incertae sedis</taxon>
        <taxon>Mucoromycota</taxon>
        <taxon>Mucoromycotina</taxon>
        <taxon>Mucoromycetes</taxon>
        <taxon>Mucorales</taxon>
        <taxon>Mucorineae</taxon>
        <taxon>Rhizopodaceae</taxon>
        <taxon>Rhizopus</taxon>
    </lineage>
</organism>
<reference evidence="3 4" key="1">
    <citation type="journal article" date="2009" name="PLoS Genet.">
        <title>Genomic analysis of the basal lineage fungus Rhizopus oryzae reveals a whole-genome duplication.</title>
        <authorList>
            <person name="Ma L.-J."/>
            <person name="Ibrahim A.S."/>
            <person name="Skory C."/>
            <person name="Grabherr M.G."/>
            <person name="Burger G."/>
            <person name="Butler M."/>
            <person name="Elias M."/>
            <person name="Idnurm A."/>
            <person name="Lang B.F."/>
            <person name="Sone T."/>
            <person name="Abe A."/>
            <person name="Calvo S.E."/>
            <person name="Corrochano L.M."/>
            <person name="Engels R."/>
            <person name="Fu J."/>
            <person name="Hansberg W."/>
            <person name="Kim J.-M."/>
            <person name="Kodira C.D."/>
            <person name="Koehrsen M.J."/>
            <person name="Liu B."/>
            <person name="Miranda-Saavedra D."/>
            <person name="O'Leary S."/>
            <person name="Ortiz-Castellanos L."/>
            <person name="Poulter R."/>
            <person name="Rodriguez-Romero J."/>
            <person name="Ruiz-Herrera J."/>
            <person name="Shen Y.-Q."/>
            <person name="Zeng Q."/>
            <person name="Galagan J."/>
            <person name="Birren B.W."/>
            <person name="Cuomo C.A."/>
            <person name="Wickes B.L."/>
        </authorList>
    </citation>
    <scope>NUCLEOTIDE SEQUENCE [LARGE SCALE GENOMIC DNA]</scope>
    <source>
        <strain evidence="4">RA 99-880 / ATCC MYA-4621 / FGSC 9543 / NRRL 43880</strain>
    </source>
</reference>
<dbReference type="InterPro" id="IPR013538">
    <property type="entry name" value="ASHA1/2-like_C"/>
</dbReference>
<dbReference type="EMBL" id="CH476738">
    <property type="protein sequence ID" value="EIE84970.1"/>
    <property type="molecule type" value="Genomic_DNA"/>
</dbReference>
<evidence type="ECO:0000259" key="2">
    <source>
        <dbReference type="Pfam" id="PF08327"/>
    </source>
</evidence>
<name>I1C940_RHIO9</name>
<comment type="similarity">
    <text evidence="1">Belongs to the AHA1 family.</text>
</comment>
<keyword evidence="4" id="KW-1185">Reference proteome</keyword>
<dbReference type="SUPFAM" id="SSF55961">
    <property type="entry name" value="Bet v1-like"/>
    <property type="match status" value="1"/>
</dbReference>
<evidence type="ECO:0000313" key="3">
    <source>
        <dbReference type="EMBL" id="EIE84970.1"/>
    </source>
</evidence>
<sequence length="129" mass="14867">MKGARAKYIYEALLDPKRASIWTRSNNLKVSKKIGSSFEFFDKNVQGVLLGLTPYKTIRQTWKLRSWPKGHYSTVTIDLLETKEGVTSMPLEENIPSLLQYQKTLLYLLVELNPKWTLSPRSDREMSGS</sequence>
<dbReference type="AlphaFoldDB" id="I1C940"/>
<dbReference type="InterPro" id="IPR023393">
    <property type="entry name" value="START-like_dom_sf"/>
</dbReference>
<dbReference type="Proteomes" id="UP000009138">
    <property type="component" value="Unassembled WGS sequence"/>
</dbReference>
<dbReference type="InParanoid" id="I1C940"/>